<gene>
    <name evidence="5" type="ORF">RCOM_1032270</name>
</gene>
<keyword evidence="1" id="KW-0677">Repeat</keyword>
<proteinExistence type="predicted"/>
<dbReference type="GO" id="GO:0072380">
    <property type="term" value="C:TRC complex"/>
    <property type="evidence" value="ECO:0000318"/>
    <property type="project" value="GO_Central"/>
</dbReference>
<keyword evidence="2 3" id="KW-0802">TPR repeat</keyword>
<name>B9RJ86_RICCO</name>
<reference evidence="6" key="1">
    <citation type="journal article" date="2010" name="Nat. Biotechnol.">
        <title>Draft genome sequence of the oilseed species Ricinus communis.</title>
        <authorList>
            <person name="Chan A.P."/>
            <person name="Crabtree J."/>
            <person name="Zhao Q."/>
            <person name="Lorenzi H."/>
            <person name="Orvis J."/>
            <person name="Puiu D."/>
            <person name="Melake-Berhan A."/>
            <person name="Jones K.M."/>
            <person name="Redman J."/>
            <person name="Chen G."/>
            <person name="Cahoon E.B."/>
            <person name="Gedil M."/>
            <person name="Stanke M."/>
            <person name="Haas B.J."/>
            <person name="Wortman J.R."/>
            <person name="Fraser-Liggett C.M."/>
            <person name="Ravel J."/>
            <person name="Rabinowicz P.D."/>
        </authorList>
    </citation>
    <scope>NUCLEOTIDE SEQUENCE [LARGE SCALE GENOMIC DNA]</scope>
    <source>
        <strain evidence="6">cv. Hale</strain>
    </source>
</reference>
<feature type="region of interest" description="Disordered" evidence="4">
    <location>
        <begin position="77"/>
        <end position="97"/>
    </location>
</feature>
<evidence type="ECO:0000313" key="6">
    <source>
        <dbReference type="Proteomes" id="UP000008311"/>
    </source>
</evidence>
<dbReference type="PANTHER" id="PTHR45831">
    <property type="entry name" value="LD24721P"/>
    <property type="match status" value="1"/>
</dbReference>
<sequence length="402" mass="44721">MANLKTDSPLSRRIVRAFFDFLDSVQPAPGVDLEGLDVARECLNEVFKIDSTAADDSIKPGLLIDLFRSLDGNADQKINSDLSRGPTPVNSPNLSHAQNVGESKDELFGQFCAALEKIHFFKTTPDGNDDPVQLDKATRLFHDALNAMEKAGCQSFNRNSLAETLKSQGNQAMQSKTYPDAIELYSCAISLCENNAVYYCNRAAAYTQIHKYTEAIRDCLKSIEIDPHYSKAYSRLGLAYYAQGNYRDAIDKGFRKALELDPHNESVKENIRVAEQKLKEEQQWTGRDQMNFSGQEPNNEFTSMPFNMNGIPVDFANMFRNMAAQFTGEHPQERQGEDRNVNGSEDPEVRLGGNINLNLGENVPEELRGALRSMMGMFSGAATHGNPQPQDTNTTDGRSPPN</sequence>
<dbReference type="InterPro" id="IPR019734">
    <property type="entry name" value="TPR_rpt"/>
</dbReference>
<evidence type="ECO:0000256" key="2">
    <source>
        <dbReference type="ARBA" id="ARBA00022803"/>
    </source>
</evidence>
<dbReference type="InterPro" id="IPR013105">
    <property type="entry name" value="TPR_2"/>
</dbReference>
<dbReference type="Proteomes" id="UP000008311">
    <property type="component" value="Unassembled WGS sequence"/>
</dbReference>
<dbReference type="eggNOG" id="KOG0553">
    <property type="taxonomic scope" value="Eukaryota"/>
</dbReference>
<dbReference type="AlphaFoldDB" id="B9RJ86"/>
<organism evidence="5 6">
    <name type="scientific">Ricinus communis</name>
    <name type="common">Castor bean</name>
    <dbReference type="NCBI Taxonomy" id="3988"/>
    <lineage>
        <taxon>Eukaryota</taxon>
        <taxon>Viridiplantae</taxon>
        <taxon>Streptophyta</taxon>
        <taxon>Embryophyta</taxon>
        <taxon>Tracheophyta</taxon>
        <taxon>Spermatophyta</taxon>
        <taxon>Magnoliopsida</taxon>
        <taxon>eudicotyledons</taxon>
        <taxon>Gunneridae</taxon>
        <taxon>Pentapetalae</taxon>
        <taxon>rosids</taxon>
        <taxon>fabids</taxon>
        <taxon>Malpighiales</taxon>
        <taxon>Euphorbiaceae</taxon>
        <taxon>Acalyphoideae</taxon>
        <taxon>Acalypheae</taxon>
        <taxon>Ricinus</taxon>
    </lineage>
</organism>
<dbReference type="FunCoup" id="B9RJ86">
    <property type="interactions" value="582"/>
</dbReference>
<dbReference type="GO" id="GO:0016020">
    <property type="term" value="C:membrane"/>
    <property type="evidence" value="ECO:0000318"/>
    <property type="project" value="GO_Central"/>
</dbReference>
<evidence type="ECO:0000313" key="5">
    <source>
        <dbReference type="EMBL" id="EEF48388.1"/>
    </source>
</evidence>
<feature type="region of interest" description="Disordered" evidence="4">
    <location>
        <begin position="328"/>
        <end position="357"/>
    </location>
</feature>
<dbReference type="EMBL" id="EQ973783">
    <property type="protein sequence ID" value="EEF48388.1"/>
    <property type="molecule type" value="Genomic_DNA"/>
</dbReference>
<feature type="repeat" description="TPR" evidence="3">
    <location>
        <begin position="230"/>
        <end position="264"/>
    </location>
</feature>
<dbReference type="GO" id="GO:0006620">
    <property type="term" value="P:post-translational protein targeting to endoplasmic reticulum membrane"/>
    <property type="evidence" value="ECO:0000318"/>
    <property type="project" value="GO_Central"/>
</dbReference>
<dbReference type="SUPFAM" id="SSF48452">
    <property type="entry name" value="TPR-like"/>
    <property type="match status" value="1"/>
</dbReference>
<dbReference type="PROSITE" id="PS50005">
    <property type="entry name" value="TPR"/>
    <property type="match status" value="2"/>
</dbReference>
<dbReference type="STRING" id="3988.B9RJ86"/>
<feature type="compositionally biased region" description="Polar residues" evidence="4">
    <location>
        <begin position="385"/>
        <end position="402"/>
    </location>
</feature>
<dbReference type="GO" id="GO:0060090">
    <property type="term" value="F:molecular adaptor activity"/>
    <property type="evidence" value="ECO:0000318"/>
    <property type="project" value="GO_Central"/>
</dbReference>
<dbReference type="Pfam" id="PF07719">
    <property type="entry name" value="TPR_2"/>
    <property type="match status" value="1"/>
</dbReference>
<evidence type="ECO:0000256" key="1">
    <source>
        <dbReference type="ARBA" id="ARBA00022737"/>
    </source>
</evidence>
<protein>
    <submittedName>
        <fullName evidence="5">Heat shock protein 70 (HSP70)-interacting protein, putative</fullName>
    </submittedName>
</protein>
<dbReference type="Pfam" id="PF00515">
    <property type="entry name" value="TPR_1"/>
    <property type="match status" value="1"/>
</dbReference>
<dbReference type="SMART" id="SM00028">
    <property type="entry name" value="TPR"/>
    <property type="match status" value="3"/>
</dbReference>
<dbReference type="FunFam" id="1.25.40.10:FF:000330">
    <property type="entry name" value="Tetratricopeptide repeat (TPR)-like superfamily protein"/>
    <property type="match status" value="1"/>
</dbReference>
<dbReference type="InterPro" id="IPR011990">
    <property type="entry name" value="TPR-like_helical_dom_sf"/>
</dbReference>
<feature type="repeat" description="TPR" evidence="3">
    <location>
        <begin position="196"/>
        <end position="229"/>
    </location>
</feature>
<dbReference type="Gene3D" id="1.25.40.10">
    <property type="entry name" value="Tetratricopeptide repeat domain"/>
    <property type="match status" value="1"/>
</dbReference>
<dbReference type="InterPro" id="IPR047150">
    <property type="entry name" value="SGT"/>
</dbReference>
<keyword evidence="5" id="KW-0346">Stress response</keyword>
<dbReference type="PANTHER" id="PTHR45831:SF2">
    <property type="entry name" value="LD24721P"/>
    <property type="match status" value="1"/>
</dbReference>
<accession>B9RJ86</accession>
<dbReference type="InParanoid" id="B9RJ86"/>
<feature type="compositionally biased region" description="Basic and acidic residues" evidence="4">
    <location>
        <begin position="330"/>
        <end position="340"/>
    </location>
</feature>
<feature type="region of interest" description="Disordered" evidence="4">
    <location>
        <begin position="378"/>
        <end position="402"/>
    </location>
</feature>
<keyword evidence="6" id="KW-1185">Reference proteome</keyword>
<evidence type="ECO:0000256" key="3">
    <source>
        <dbReference type="PROSITE-ProRule" id="PRU00339"/>
    </source>
</evidence>
<evidence type="ECO:0000256" key="4">
    <source>
        <dbReference type="SAM" id="MobiDB-lite"/>
    </source>
</evidence>